<protein>
    <submittedName>
        <fullName evidence="2">DEKNAAC104754</fullName>
    </submittedName>
</protein>
<sequence length="328" mass="37172">MSPSVLKICTHSGTFHADESLAVYMLKLLKRFSNATVVRSRKNEDWEAADIVVDVSGKYDGKKFFDHHQREFTGTFNSNYKTKLSSAGLVFKHFGKEIIAELLDIDEQKKPKDVEMLYDRVYKDFIEAVDANDNGIDKYSNQDELVGRFHDRNFSLAGVVSNLNPSWNSDPTDADFDRMFIKASTIMGEAFVEYLTYMGKSFLPAKKFVEAAFNSRKEIDESGKIVLLDRYVPWKEHIYAIEKENNVVGQILYILFPDTNGNWRITAVPVTSSSFDSRKKLPKEWRGLRDEALSKKSGIPNCVFIHAAGFTGGVESKEGAIKLAKMSL</sequence>
<dbReference type="STRING" id="13370.A0A448YR54"/>
<name>A0A448YR54_BRENA</name>
<reference evidence="2 3" key="1">
    <citation type="submission" date="2018-12" db="EMBL/GenBank/DDBJ databases">
        <authorList>
            <person name="Tiukova I."/>
            <person name="Dainat J."/>
        </authorList>
    </citation>
    <scope>NUCLEOTIDE SEQUENCE [LARGE SCALE GENOMIC DNA]</scope>
</reference>
<dbReference type="Pfam" id="PF03690">
    <property type="entry name" value="MYG1_exonuc"/>
    <property type="match status" value="1"/>
</dbReference>
<dbReference type="InterPro" id="IPR003226">
    <property type="entry name" value="MYG1_exonuclease"/>
</dbReference>
<comment type="similarity">
    <text evidence="1">Belongs to the MYG1 family.</text>
</comment>
<proteinExistence type="inferred from homology"/>
<dbReference type="FunCoup" id="A0A448YR54">
    <property type="interactions" value="1202"/>
</dbReference>
<dbReference type="InParanoid" id="A0A448YR54"/>
<accession>A0A448YR54</accession>
<dbReference type="GO" id="GO:0005634">
    <property type="term" value="C:nucleus"/>
    <property type="evidence" value="ECO:0007669"/>
    <property type="project" value="TreeGrafter"/>
</dbReference>
<dbReference type="GO" id="GO:0005737">
    <property type="term" value="C:cytoplasm"/>
    <property type="evidence" value="ECO:0007669"/>
    <property type="project" value="TreeGrafter"/>
</dbReference>
<gene>
    <name evidence="2" type="ORF">BRENAR_LOCUS4078</name>
</gene>
<dbReference type="EMBL" id="CAACVR010000045">
    <property type="protein sequence ID" value="VEU23347.1"/>
    <property type="molecule type" value="Genomic_DNA"/>
</dbReference>
<evidence type="ECO:0000313" key="2">
    <source>
        <dbReference type="EMBL" id="VEU23347.1"/>
    </source>
</evidence>
<dbReference type="PANTHER" id="PTHR11215:SF1">
    <property type="entry name" value="MYG1 EXONUCLEASE"/>
    <property type="match status" value="1"/>
</dbReference>
<dbReference type="AlphaFoldDB" id="A0A448YR54"/>
<evidence type="ECO:0000256" key="1">
    <source>
        <dbReference type="ARBA" id="ARBA00010105"/>
    </source>
</evidence>
<dbReference type="OrthoDB" id="10265310at2759"/>
<dbReference type="Proteomes" id="UP000290900">
    <property type="component" value="Unassembled WGS sequence"/>
</dbReference>
<evidence type="ECO:0000313" key="3">
    <source>
        <dbReference type="Proteomes" id="UP000290900"/>
    </source>
</evidence>
<keyword evidence="3" id="KW-1185">Reference proteome</keyword>
<dbReference type="PANTHER" id="PTHR11215">
    <property type="entry name" value="METAL DEPENDENT HYDROLASE - RELATED"/>
    <property type="match status" value="1"/>
</dbReference>
<organism evidence="2 3">
    <name type="scientific">Brettanomyces naardenensis</name>
    <name type="common">Yeast</name>
    <dbReference type="NCBI Taxonomy" id="13370"/>
    <lineage>
        <taxon>Eukaryota</taxon>
        <taxon>Fungi</taxon>
        <taxon>Dikarya</taxon>
        <taxon>Ascomycota</taxon>
        <taxon>Saccharomycotina</taxon>
        <taxon>Pichiomycetes</taxon>
        <taxon>Pichiales</taxon>
        <taxon>Pichiaceae</taxon>
        <taxon>Brettanomyces</taxon>
    </lineage>
</organism>